<sequence length="472" mass="53627">MSTSRPIDGDTPRRSTRISARLDFKRHSIQAAPSDPARLKAHTSAPRKRRKLAKGGPRGGREPPQVVSRGDILFPVEIWKLVFKYLHEDVDQRQFARAAVPFLSALRHEVESILYKTPFLAGAVSAVRFAQSISESTCRARVVEALTINVSARDNEQADLYRDTLRSILDAVPRLVSIDMRGDLRRRGQPFSGSWRIPTLLEGKTLPLRHIRGFPAVLDKGYAVTLRVLGPQLEELRLRSKPSSLYIPAPPTLACVDLPKLHTIACDMYILRQIKDTRNVTHLWLIAVAQEAINEAVDLLGPQLVSLRIEQGFVNPQGPMYPTERLVHWDRCTRLKFLHVVDMVTYPSYRRWTPSSIEAARLKTLQLSDQPQHLPPILETLVWVPAWVRKVPPAKDEDVSMVGPPEQMHRYTLRCFAEASLKHFCSLKEFFYLWSDEGYFHCVLSPEGDLFEAHAELEHMSFNAWACVPCNA</sequence>
<proteinExistence type="predicted"/>
<dbReference type="AlphaFoldDB" id="A0A371DG51"/>
<feature type="compositionally biased region" description="Basic residues" evidence="1">
    <location>
        <begin position="39"/>
        <end position="53"/>
    </location>
</feature>
<reference evidence="2 3" key="1">
    <citation type="journal article" date="2018" name="Biotechnol. Biofuels">
        <title>Integrative visual omics of the white-rot fungus Polyporus brumalis exposes the biotechnological potential of its oxidative enzymes for delignifying raw plant biomass.</title>
        <authorList>
            <person name="Miyauchi S."/>
            <person name="Rancon A."/>
            <person name="Drula E."/>
            <person name="Hage H."/>
            <person name="Chaduli D."/>
            <person name="Favel A."/>
            <person name="Grisel S."/>
            <person name="Henrissat B."/>
            <person name="Herpoel-Gimbert I."/>
            <person name="Ruiz-Duenas F.J."/>
            <person name="Chevret D."/>
            <person name="Hainaut M."/>
            <person name="Lin J."/>
            <person name="Wang M."/>
            <person name="Pangilinan J."/>
            <person name="Lipzen A."/>
            <person name="Lesage-Meessen L."/>
            <person name="Navarro D."/>
            <person name="Riley R."/>
            <person name="Grigoriev I.V."/>
            <person name="Zhou S."/>
            <person name="Raouche S."/>
            <person name="Rosso M.N."/>
        </authorList>
    </citation>
    <scope>NUCLEOTIDE SEQUENCE [LARGE SCALE GENOMIC DNA]</scope>
    <source>
        <strain evidence="2 3">BRFM 1820</strain>
    </source>
</reference>
<organism evidence="2 3">
    <name type="scientific">Lentinus brumalis</name>
    <dbReference type="NCBI Taxonomy" id="2498619"/>
    <lineage>
        <taxon>Eukaryota</taxon>
        <taxon>Fungi</taxon>
        <taxon>Dikarya</taxon>
        <taxon>Basidiomycota</taxon>
        <taxon>Agaricomycotina</taxon>
        <taxon>Agaricomycetes</taxon>
        <taxon>Polyporales</taxon>
        <taxon>Polyporaceae</taxon>
        <taxon>Lentinus</taxon>
    </lineage>
</organism>
<evidence type="ECO:0000313" key="3">
    <source>
        <dbReference type="Proteomes" id="UP000256964"/>
    </source>
</evidence>
<evidence type="ECO:0000256" key="1">
    <source>
        <dbReference type="SAM" id="MobiDB-lite"/>
    </source>
</evidence>
<dbReference type="Proteomes" id="UP000256964">
    <property type="component" value="Unassembled WGS sequence"/>
</dbReference>
<evidence type="ECO:0000313" key="2">
    <source>
        <dbReference type="EMBL" id="RDX51520.1"/>
    </source>
</evidence>
<gene>
    <name evidence="2" type="ORF">OH76DRAFT_1401402</name>
</gene>
<name>A0A371DG51_9APHY</name>
<dbReference type="EMBL" id="KZ857394">
    <property type="protein sequence ID" value="RDX51520.1"/>
    <property type="molecule type" value="Genomic_DNA"/>
</dbReference>
<keyword evidence="3" id="KW-1185">Reference proteome</keyword>
<accession>A0A371DG51</accession>
<dbReference type="OrthoDB" id="2752001at2759"/>
<feature type="region of interest" description="Disordered" evidence="1">
    <location>
        <begin position="1"/>
        <end position="66"/>
    </location>
</feature>
<protein>
    <submittedName>
        <fullName evidence="2">Uncharacterized protein</fullName>
    </submittedName>
</protein>